<dbReference type="EMBL" id="JAHLQT010020459">
    <property type="protein sequence ID" value="KAG7168197.1"/>
    <property type="molecule type" value="Genomic_DNA"/>
</dbReference>
<feature type="transmembrane region" description="Helical" evidence="1">
    <location>
        <begin position="166"/>
        <end position="187"/>
    </location>
</feature>
<feature type="transmembrane region" description="Helical" evidence="1">
    <location>
        <begin position="12"/>
        <end position="32"/>
    </location>
</feature>
<keyword evidence="3" id="KW-1185">Reference proteome</keyword>
<evidence type="ECO:0000313" key="2">
    <source>
        <dbReference type="EMBL" id="KAG7168197.1"/>
    </source>
</evidence>
<evidence type="ECO:0000313" key="3">
    <source>
        <dbReference type="Proteomes" id="UP000747542"/>
    </source>
</evidence>
<proteinExistence type="predicted"/>
<accession>A0A8J5K152</accession>
<protein>
    <submittedName>
        <fullName evidence="2">Uncharacterized protein</fullName>
    </submittedName>
</protein>
<keyword evidence="1" id="KW-0812">Transmembrane</keyword>
<dbReference type="Proteomes" id="UP000747542">
    <property type="component" value="Unassembled WGS sequence"/>
</dbReference>
<reference evidence="2" key="1">
    <citation type="journal article" date="2021" name="Sci. Adv.">
        <title>The American lobster genome reveals insights on longevity, neural, and immune adaptations.</title>
        <authorList>
            <person name="Polinski J.M."/>
            <person name="Zimin A.V."/>
            <person name="Clark K.F."/>
            <person name="Kohn A.B."/>
            <person name="Sadowski N."/>
            <person name="Timp W."/>
            <person name="Ptitsyn A."/>
            <person name="Khanna P."/>
            <person name="Romanova D.Y."/>
            <person name="Williams P."/>
            <person name="Greenwood S.J."/>
            <person name="Moroz L.L."/>
            <person name="Walt D.R."/>
            <person name="Bodnar A.G."/>
        </authorList>
    </citation>
    <scope>NUCLEOTIDE SEQUENCE</scope>
    <source>
        <strain evidence="2">GMGI-L3</strain>
    </source>
</reference>
<feature type="non-terminal residue" evidence="2">
    <location>
        <position position="213"/>
    </location>
</feature>
<comment type="caution">
    <text evidence="2">The sequence shown here is derived from an EMBL/GenBank/DDBJ whole genome shotgun (WGS) entry which is preliminary data.</text>
</comment>
<feature type="transmembrane region" description="Helical" evidence="1">
    <location>
        <begin position="38"/>
        <end position="61"/>
    </location>
</feature>
<gene>
    <name evidence="2" type="ORF">Hamer_G016831</name>
</gene>
<evidence type="ECO:0000256" key="1">
    <source>
        <dbReference type="SAM" id="Phobius"/>
    </source>
</evidence>
<organism evidence="2 3">
    <name type="scientific">Homarus americanus</name>
    <name type="common">American lobster</name>
    <dbReference type="NCBI Taxonomy" id="6706"/>
    <lineage>
        <taxon>Eukaryota</taxon>
        <taxon>Metazoa</taxon>
        <taxon>Ecdysozoa</taxon>
        <taxon>Arthropoda</taxon>
        <taxon>Crustacea</taxon>
        <taxon>Multicrustacea</taxon>
        <taxon>Malacostraca</taxon>
        <taxon>Eumalacostraca</taxon>
        <taxon>Eucarida</taxon>
        <taxon>Decapoda</taxon>
        <taxon>Pleocyemata</taxon>
        <taxon>Astacidea</taxon>
        <taxon>Nephropoidea</taxon>
        <taxon>Nephropidae</taxon>
        <taxon>Homarus</taxon>
    </lineage>
</organism>
<keyword evidence="1" id="KW-0472">Membrane</keyword>
<feature type="non-terminal residue" evidence="2">
    <location>
        <position position="1"/>
    </location>
</feature>
<name>A0A8J5K152_HOMAM</name>
<dbReference type="AlphaFoldDB" id="A0A8J5K152"/>
<sequence length="213" mass="23730">VKRMKRPSSIMLEPIMVAFISVWLVMTFASIVDVIIPYGFYIMLVTNLLEGIILVTVLGLYKSIMKLLAFDVGRAVAPILPYVTLGGQELLWPASRNQVSPMVVTKGVFPSSTFEEEDMSGRRDTTPHSAYRREMIGPLAVKDSLHRHLQHLAAVSCMVEDIKNELMSIVAWPFSVLLLGQGLVTITTLYETLMGNGFVLYSSCCIYGFLSVY</sequence>
<keyword evidence="1" id="KW-1133">Transmembrane helix</keyword>